<dbReference type="SUPFAM" id="SSF52047">
    <property type="entry name" value="RNI-like"/>
    <property type="match status" value="1"/>
</dbReference>
<dbReference type="SUPFAM" id="SSF81383">
    <property type="entry name" value="F-box domain"/>
    <property type="match status" value="1"/>
</dbReference>
<dbReference type="STRING" id="71717.A0A4Y7TLX9"/>
<gene>
    <name evidence="2" type="ORF">FA13DRAFT_1426396</name>
</gene>
<feature type="region of interest" description="Disordered" evidence="1">
    <location>
        <begin position="323"/>
        <end position="346"/>
    </location>
</feature>
<reference evidence="2 3" key="1">
    <citation type="journal article" date="2019" name="Nat. Ecol. Evol.">
        <title>Megaphylogeny resolves global patterns of mushroom evolution.</title>
        <authorList>
            <person name="Varga T."/>
            <person name="Krizsan K."/>
            <person name="Foldi C."/>
            <person name="Dima B."/>
            <person name="Sanchez-Garcia M."/>
            <person name="Sanchez-Ramirez S."/>
            <person name="Szollosi G.J."/>
            <person name="Szarkandi J.G."/>
            <person name="Papp V."/>
            <person name="Albert L."/>
            <person name="Andreopoulos W."/>
            <person name="Angelini C."/>
            <person name="Antonin V."/>
            <person name="Barry K.W."/>
            <person name="Bougher N.L."/>
            <person name="Buchanan P."/>
            <person name="Buyck B."/>
            <person name="Bense V."/>
            <person name="Catcheside P."/>
            <person name="Chovatia M."/>
            <person name="Cooper J."/>
            <person name="Damon W."/>
            <person name="Desjardin D."/>
            <person name="Finy P."/>
            <person name="Geml J."/>
            <person name="Haridas S."/>
            <person name="Hughes K."/>
            <person name="Justo A."/>
            <person name="Karasinski D."/>
            <person name="Kautmanova I."/>
            <person name="Kiss B."/>
            <person name="Kocsube S."/>
            <person name="Kotiranta H."/>
            <person name="LaButti K.M."/>
            <person name="Lechner B.E."/>
            <person name="Liimatainen K."/>
            <person name="Lipzen A."/>
            <person name="Lukacs Z."/>
            <person name="Mihaltcheva S."/>
            <person name="Morgado L.N."/>
            <person name="Niskanen T."/>
            <person name="Noordeloos M.E."/>
            <person name="Ohm R.A."/>
            <person name="Ortiz-Santana B."/>
            <person name="Ovrebo C."/>
            <person name="Racz N."/>
            <person name="Riley R."/>
            <person name="Savchenko A."/>
            <person name="Shiryaev A."/>
            <person name="Soop K."/>
            <person name="Spirin V."/>
            <person name="Szebenyi C."/>
            <person name="Tomsovsky M."/>
            <person name="Tulloss R.E."/>
            <person name="Uehling J."/>
            <person name="Grigoriev I.V."/>
            <person name="Vagvolgyi C."/>
            <person name="Papp T."/>
            <person name="Martin F.M."/>
            <person name="Miettinen O."/>
            <person name="Hibbett D.S."/>
            <person name="Nagy L.G."/>
        </authorList>
    </citation>
    <scope>NUCLEOTIDE SEQUENCE [LARGE SCALE GENOMIC DNA]</scope>
    <source>
        <strain evidence="2 3">FP101781</strain>
    </source>
</reference>
<protein>
    <submittedName>
        <fullName evidence="2">Uncharacterized protein</fullName>
    </submittedName>
</protein>
<dbReference type="EMBL" id="QPFP01000008">
    <property type="protein sequence ID" value="TEB34971.1"/>
    <property type="molecule type" value="Genomic_DNA"/>
</dbReference>
<keyword evidence="3" id="KW-1185">Reference proteome</keyword>
<sequence length="601" mass="67858">MVGPSAAVPFAQYFTTNDAPSSQDLEAIRLYVSGPSKELGDVDHEIQHLTQRLTLLHSRRETLQNTVRKYTGICSPIRALPEDILGEIFDRCLPHDRLSVFHVNDAPFLLTAVCRRWRAVALQNPRLWTRFHVVTNMYNMDPPDYISPITNSRYGITAERHRATLQTCISRAGTLPLHFTLSDRTSYPPNNPSPIISYIGALFPRLQSLYWRPWLPFQKYLTSQPVGSFPLLEKITIYWATFNDFDPLNPPSYLLAPNLHDVQINGFNASPSILPLKWAQLTRLALPGTNCVVLHTELLELLRRCPKLREGIFYVSGEETRTCRVPAGSSSDSDSEPSSPPSRVSNPVSLPGLYSLDITHNDCIGNLLSHLRVPNLTKLALRGDRSESHMGFHVACLPMLLDNNEEPPHSIEELVIRPGVYLPQTIVKGLEQLPSLRTLVLVDKNGTSRYHPDTEKGCREEFDEDMLVRMTPRLSPFPAPDVDHDLPAISPPVCLCPLLERFEFRESGNYQSNRHLTLQAVVPFVSGKWEAAQRYPGRISALKHITVPSRTLPNESVKKALKPWRKEGLVVEFAHPGLDPNFMPGPYDDAWKTPTPDVVYW</sequence>
<dbReference type="Gene3D" id="1.20.1280.50">
    <property type="match status" value="1"/>
</dbReference>
<organism evidence="2 3">
    <name type="scientific">Coprinellus micaceus</name>
    <name type="common">Glistening ink-cap mushroom</name>
    <name type="synonym">Coprinus micaceus</name>
    <dbReference type="NCBI Taxonomy" id="71717"/>
    <lineage>
        <taxon>Eukaryota</taxon>
        <taxon>Fungi</taxon>
        <taxon>Dikarya</taxon>
        <taxon>Basidiomycota</taxon>
        <taxon>Agaricomycotina</taxon>
        <taxon>Agaricomycetes</taxon>
        <taxon>Agaricomycetidae</taxon>
        <taxon>Agaricales</taxon>
        <taxon>Agaricineae</taxon>
        <taxon>Psathyrellaceae</taxon>
        <taxon>Coprinellus</taxon>
    </lineage>
</organism>
<dbReference type="OrthoDB" id="3365698at2759"/>
<comment type="caution">
    <text evidence="2">The sequence shown here is derived from an EMBL/GenBank/DDBJ whole genome shotgun (WGS) entry which is preliminary data.</text>
</comment>
<accession>A0A4Y7TLX9</accession>
<dbReference type="Proteomes" id="UP000298030">
    <property type="component" value="Unassembled WGS sequence"/>
</dbReference>
<dbReference type="InterPro" id="IPR036047">
    <property type="entry name" value="F-box-like_dom_sf"/>
</dbReference>
<dbReference type="AlphaFoldDB" id="A0A4Y7TLX9"/>
<evidence type="ECO:0000313" key="2">
    <source>
        <dbReference type="EMBL" id="TEB34971.1"/>
    </source>
</evidence>
<proteinExistence type="predicted"/>
<evidence type="ECO:0000256" key="1">
    <source>
        <dbReference type="SAM" id="MobiDB-lite"/>
    </source>
</evidence>
<name>A0A4Y7TLX9_COPMI</name>
<evidence type="ECO:0000313" key="3">
    <source>
        <dbReference type="Proteomes" id="UP000298030"/>
    </source>
</evidence>